<evidence type="ECO:0000313" key="3">
    <source>
        <dbReference type="RefSeq" id="XP_017019245.1"/>
    </source>
</evidence>
<reference evidence="2" key="1">
    <citation type="submission" date="2025-05" db="UniProtKB">
        <authorList>
            <consortium name="RefSeq"/>
        </authorList>
    </citation>
    <scope>NUCLEOTIDE SEQUENCE [LARGE SCALE GENOMIC DNA]</scope>
    <source>
        <strain evidence="2">14028-0561.14</strain>
    </source>
</reference>
<evidence type="ECO:0000313" key="2">
    <source>
        <dbReference type="Proteomes" id="UP001652661"/>
    </source>
</evidence>
<evidence type="ECO:0000256" key="1">
    <source>
        <dbReference type="SAM" id="MobiDB-lite"/>
    </source>
</evidence>
<organism evidence="2 3">
    <name type="scientific">Drosophila kikkawai</name>
    <name type="common">Fruit fly</name>
    <dbReference type="NCBI Taxonomy" id="30033"/>
    <lineage>
        <taxon>Eukaryota</taxon>
        <taxon>Metazoa</taxon>
        <taxon>Ecdysozoa</taxon>
        <taxon>Arthropoda</taxon>
        <taxon>Hexapoda</taxon>
        <taxon>Insecta</taxon>
        <taxon>Pterygota</taxon>
        <taxon>Neoptera</taxon>
        <taxon>Endopterygota</taxon>
        <taxon>Diptera</taxon>
        <taxon>Brachycera</taxon>
        <taxon>Muscomorpha</taxon>
        <taxon>Ephydroidea</taxon>
        <taxon>Drosophilidae</taxon>
        <taxon>Drosophila</taxon>
        <taxon>Sophophora</taxon>
    </lineage>
</organism>
<dbReference type="OrthoDB" id="8054940at2759"/>
<protein>
    <submittedName>
        <fullName evidence="3">Uncharacterized protein squ isoform X2</fullName>
    </submittedName>
</protein>
<dbReference type="RefSeq" id="XP_017019245.1">
    <property type="nucleotide sequence ID" value="XM_017163756.2"/>
</dbReference>
<dbReference type="Proteomes" id="UP001652661">
    <property type="component" value="Chromosome 2L"/>
</dbReference>
<accession>A0A6P4HUC9</accession>
<proteinExistence type="predicted"/>
<name>A0A6P4HUC9_DROKI</name>
<gene>
    <name evidence="3" type="primary">squ</name>
</gene>
<sequence length="252" mass="29146">MAWVPSTRFEDDLVDMEPGFNLIHGQLDYEERRKKEFIPRPKNTYEYLSAREKRNAELESRSPEGEKAREIRQSLELMERIQRIAGTKPLGEHATMADLEDTSTVELEAVAMMRHFGMMSMAGVPLSVKSFYEEKHAGEMPVQGSVQVSRNGHRTFPLIMDPNYFTPPESWTSCNSVYESAKSDLESSISSAEVPKKSEKYIEIPYQLLEESLEEEEEKPPAIQEKSKGKRKGRRPNQKERQMSHKKQQYQL</sequence>
<keyword evidence="2" id="KW-1185">Reference proteome</keyword>
<dbReference type="AlphaFoldDB" id="A0A6P4HUC9"/>
<reference evidence="3" key="2">
    <citation type="submission" date="2025-08" db="UniProtKB">
        <authorList>
            <consortium name="RefSeq"/>
        </authorList>
    </citation>
    <scope>IDENTIFICATION</scope>
    <source>
        <strain evidence="3">14028-0561.14</strain>
        <tissue evidence="3">Whole fly</tissue>
    </source>
</reference>
<feature type="region of interest" description="Disordered" evidence="1">
    <location>
        <begin position="211"/>
        <end position="252"/>
    </location>
</feature>